<dbReference type="AlphaFoldDB" id="A0A381XXT3"/>
<accession>A0A381XXT3</accession>
<dbReference type="SUPFAM" id="SSF51730">
    <property type="entry name" value="FAD-linked oxidoreductase"/>
    <property type="match status" value="1"/>
</dbReference>
<reference evidence="2" key="1">
    <citation type="submission" date="2018-05" db="EMBL/GenBank/DDBJ databases">
        <authorList>
            <person name="Lanie J.A."/>
            <person name="Ng W.-L."/>
            <person name="Kazmierczak K.M."/>
            <person name="Andrzejewski T.M."/>
            <person name="Davidsen T.M."/>
            <person name="Wayne K.J."/>
            <person name="Tettelin H."/>
            <person name="Glass J.I."/>
            <person name="Rusch D."/>
            <person name="Podicherti R."/>
            <person name="Tsui H.-C.T."/>
            <person name="Winkler M.E."/>
        </authorList>
    </citation>
    <scope>NUCLEOTIDE SEQUENCE</scope>
</reference>
<name>A0A381XXT3_9ZZZZ</name>
<gene>
    <name evidence="2" type="ORF">METZ01_LOCUS122443</name>
</gene>
<organism evidence="2">
    <name type="scientific">marine metagenome</name>
    <dbReference type="NCBI Taxonomy" id="408172"/>
    <lineage>
        <taxon>unclassified sequences</taxon>
        <taxon>metagenomes</taxon>
        <taxon>ecological metagenomes</taxon>
    </lineage>
</organism>
<dbReference type="GO" id="GO:0016491">
    <property type="term" value="F:oxidoreductase activity"/>
    <property type="evidence" value="ECO:0007669"/>
    <property type="project" value="UniProtKB-KW"/>
</dbReference>
<proteinExistence type="predicted"/>
<evidence type="ECO:0000256" key="1">
    <source>
        <dbReference type="ARBA" id="ARBA00023002"/>
    </source>
</evidence>
<evidence type="ECO:0000313" key="2">
    <source>
        <dbReference type="EMBL" id="SVA69589.1"/>
    </source>
</evidence>
<protein>
    <recommendedName>
        <fullName evidence="3">Proline dehydrogenase domain-containing protein</fullName>
    </recommendedName>
</protein>
<dbReference type="InterPro" id="IPR029041">
    <property type="entry name" value="FAD-linked_oxidoreductase-like"/>
</dbReference>
<dbReference type="EMBL" id="UINC01016773">
    <property type="protein sequence ID" value="SVA69589.1"/>
    <property type="molecule type" value="Genomic_DNA"/>
</dbReference>
<sequence length="109" mass="11920">MGLFGRAIVSMMPLTPRFIIRWVAKRYVAGTDIASAIDLMSRMSSEGACFTVDVLGEDVESLEEAQFFMGEYIRLLDAIVENGLDANISIKPTAFGLLIDESVALANIE</sequence>
<dbReference type="Gene3D" id="3.20.20.220">
    <property type="match status" value="1"/>
</dbReference>
<keyword evidence="1" id="KW-0560">Oxidoreductase</keyword>
<feature type="non-terminal residue" evidence="2">
    <location>
        <position position="109"/>
    </location>
</feature>
<evidence type="ECO:0008006" key="3">
    <source>
        <dbReference type="Google" id="ProtNLM"/>
    </source>
</evidence>